<evidence type="ECO:0000313" key="6">
    <source>
        <dbReference type="Proteomes" id="UP001377972"/>
    </source>
</evidence>
<keyword evidence="6" id="KW-1185">Reference proteome</keyword>
<gene>
    <name evidence="5" type="ORF">PQI24_15130</name>
</gene>
<dbReference type="PANTHER" id="PTHR45138:SF9">
    <property type="entry name" value="DIGUANYLATE CYCLASE DGCM-RELATED"/>
    <property type="match status" value="1"/>
</dbReference>
<dbReference type="InterPro" id="IPR043128">
    <property type="entry name" value="Rev_trsase/Diguanyl_cyclase"/>
</dbReference>
<keyword evidence="3" id="KW-0472">Membrane</keyword>
<protein>
    <recommendedName>
        <fullName evidence="1">diguanylate cyclase</fullName>
        <ecNumber evidence="1">2.7.7.65</ecNumber>
    </recommendedName>
</protein>
<dbReference type="PANTHER" id="PTHR45138">
    <property type="entry name" value="REGULATORY COMPONENTS OF SENSORY TRANSDUCTION SYSTEM"/>
    <property type="match status" value="1"/>
</dbReference>
<sequence length="257" mass="29334">MRRFYETERTLMDYREREKSRWLRMLFITVISIAISLLITFLILLATGTEMMPIIFIIATIAPAVTAPIVSWSISGLMIKVQKLEETHRKLAMYDHLTGLLSRREFLAQGNELLQMCQSNNQPVVFAYLDLDHFKKINDTYGHAAGDEVLVSFANLVKKTLRQEDLLGRLGGEEFALILVNTRVVEAKQKLELLRKSVAKMTINYAEQPLKITVSLGVADWDRPHEENLISLMKRADNALYSAKSSGRNQLAFAKLF</sequence>
<evidence type="ECO:0000259" key="4">
    <source>
        <dbReference type="PROSITE" id="PS50887"/>
    </source>
</evidence>
<dbReference type="Gene3D" id="3.30.70.270">
    <property type="match status" value="1"/>
</dbReference>
<dbReference type="CDD" id="cd01949">
    <property type="entry name" value="GGDEF"/>
    <property type="match status" value="1"/>
</dbReference>
<dbReference type="SUPFAM" id="SSF55073">
    <property type="entry name" value="Nucleotide cyclase"/>
    <property type="match status" value="1"/>
</dbReference>
<dbReference type="PROSITE" id="PS50887">
    <property type="entry name" value="GGDEF"/>
    <property type="match status" value="1"/>
</dbReference>
<dbReference type="Pfam" id="PF00990">
    <property type="entry name" value="GGDEF"/>
    <property type="match status" value="1"/>
</dbReference>
<dbReference type="EMBL" id="JAQPZS010000015">
    <property type="protein sequence ID" value="MEJ6497376.1"/>
    <property type="molecule type" value="Genomic_DNA"/>
</dbReference>
<evidence type="ECO:0000256" key="2">
    <source>
        <dbReference type="ARBA" id="ARBA00034247"/>
    </source>
</evidence>
<dbReference type="InterPro" id="IPR029787">
    <property type="entry name" value="Nucleotide_cyclase"/>
</dbReference>
<dbReference type="Proteomes" id="UP001377972">
    <property type="component" value="Unassembled WGS sequence"/>
</dbReference>
<evidence type="ECO:0000313" key="5">
    <source>
        <dbReference type="EMBL" id="MEJ6497376.1"/>
    </source>
</evidence>
<dbReference type="RefSeq" id="WP_082389195.1">
    <property type="nucleotide sequence ID" value="NZ_JAQPZS010000015.1"/>
</dbReference>
<proteinExistence type="predicted"/>
<dbReference type="InterPro" id="IPR000160">
    <property type="entry name" value="GGDEF_dom"/>
</dbReference>
<feature type="transmembrane region" description="Helical" evidence="3">
    <location>
        <begin position="21"/>
        <end position="45"/>
    </location>
</feature>
<feature type="transmembrane region" description="Helical" evidence="3">
    <location>
        <begin position="51"/>
        <end position="74"/>
    </location>
</feature>
<comment type="caution">
    <text evidence="5">The sequence shown here is derived from an EMBL/GenBank/DDBJ whole genome shotgun (WGS) entry which is preliminary data.</text>
</comment>
<name>A0ABU8SWG2_9GAMM</name>
<dbReference type="SMART" id="SM00267">
    <property type="entry name" value="GGDEF"/>
    <property type="match status" value="1"/>
</dbReference>
<reference evidence="5 6" key="1">
    <citation type="submission" date="2023-01" db="EMBL/GenBank/DDBJ databases">
        <title>Trichodesmium-associated heterotrophic epibiont bacteria.</title>
        <authorList>
            <person name="Cleveland C.S."/>
            <person name="Webb E.A."/>
        </authorList>
    </citation>
    <scope>NUCLEOTIDE SEQUENCE [LARGE SCALE GENOMIC DNA]</scope>
    <source>
        <strain evidence="5 6">USCH2</strain>
    </source>
</reference>
<dbReference type="EC" id="2.7.7.65" evidence="1"/>
<evidence type="ECO:0000256" key="1">
    <source>
        <dbReference type="ARBA" id="ARBA00012528"/>
    </source>
</evidence>
<evidence type="ECO:0000256" key="3">
    <source>
        <dbReference type="SAM" id="Phobius"/>
    </source>
</evidence>
<dbReference type="InterPro" id="IPR050469">
    <property type="entry name" value="Diguanylate_Cyclase"/>
</dbReference>
<accession>A0ABU8SWG2</accession>
<keyword evidence="3" id="KW-1133">Transmembrane helix</keyword>
<organism evidence="5 6">
    <name type="scientific">Pseudoalteromonas lipolytica</name>
    <dbReference type="NCBI Taxonomy" id="570156"/>
    <lineage>
        <taxon>Bacteria</taxon>
        <taxon>Pseudomonadati</taxon>
        <taxon>Pseudomonadota</taxon>
        <taxon>Gammaproteobacteria</taxon>
        <taxon>Alteromonadales</taxon>
        <taxon>Pseudoalteromonadaceae</taxon>
        <taxon>Pseudoalteromonas</taxon>
    </lineage>
</organism>
<comment type="catalytic activity">
    <reaction evidence="2">
        <text>2 GTP = 3',3'-c-di-GMP + 2 diphosphate</text>
        <dbReference type="Rhea" id="RHEA:24898"/>
        <dbReference type="ChEBI" id="CHEBI:33019"/>
        <dbReference type="ChEBI" id="CHEBI:37565"/>
        <dbReference type="ChEBI" id="CHEBI:58805"/>
        <dbReference type="EC" id="2.7.7.65"/>
    </reaction>
</comment>
<keyword evidence="3" id="KW-0812">Transmembrane</keyword>
<feature type="domain" description="GGDEF" evidence="4">
    <location>
        <begin position="122"/>
        <end position="256"/>
    </location>
</feature>
<dbReference type="NCBIfam" id="TIGR00254">
    <property type="entry name" value="GGDEF"/>
    <property type="match status" value="1"/>
</dbReference>